<dbReference type="InterPro" id="IPR000608">
    <property type="entry name" value="UBC"/>
</dbReference>
<proteinExistence type="inferred from homology"/>
<dbReference type="Proteomes" id="UP000267029">
    <property type="component" value="Unassembled WGS sequence"/>
</dbReference>
<evidence type="ECO:0000256" key="7">
    <source>
        <dbReference type="ARBA" id="ARBA00044047"/>
    </source>
</evidence>
<dbReference type="AlphaFoldDB" id="A0A0R3U9Q8"/>
<keyword evidence="13" id="KW-1185">Reference proteome</keyword>
<comment type="pathway">
    <text evidence="1">Protein modification; protein neddylation.</text>
</comment>
<evidence type="ECO:0000256" key="4">
    <source>
        <dbReference type="ARBA" id="ARBA00022786"/>
    </source>
</evidence>
<name>A0A0R3U9Q8_MESCO</name>
<feature type="region of interest" description="Disordered" evidence="10">
    <location>
        <begin position="1"/>
        <end position="26"/>
    </location>
</feature>
<comment type="catalytic activity">
    <reaction evidence="6">
        <text>[E1 NEDD8-activating enzyme]-S-[NEDD8 protein]-yl-L-cysteine + [E2 NEDD8-conjugating enzyme]-L-cysteine = [E1 NEDD8-activating enzyme]-L-cysteine + [E2 NEDD8-conjugating enzyme]-S-[NEDD8-protein]-yl-L-cysteine.</text>
        <dbReference type="EC" id="2.3.2.34"/>
    </reaction>
</comment>
<dbReference type="GO" id="GO:0005524">
    <property type="term" value="F:ATP binding"/>
    <property type="evidence" value="ECO:0007669"/>
    <property type="project" value="UniProtKB-UniRule"/>
</dbReference>
<dbReference type="FunFam" id="3.10.110.10:FF:000033">
    <property type="entry name" value="NEDD8-conjugating enzyme UBE2F"/>
    <property type="match status" value="1"/>
</dbReference>
<dbReference type="Gene3D" id="3.10.110.10">
    <property type="entry name" value="Ubiquitin Conjugating Enzyme"/>
    <property type="match status" value="1"/>
</dbReference>
<dbReference type="EMBL" id="UXSR01000909">
    <property type="protein sequence ID" value="VDD77654.1"/>
    <property type="molecule type" value="Genomic_DNA"/>
</dbReference>
<organism evidence="14">
    <name type="scientific">Mesocestoides corti</name>
    <name type="common">Flatworm</name>
    <dbReference type="NCBI Taxonomy" id="53468"/>
    <lineage>
        <taxon>Eukaryota</taxon>
        <taxon>Metazoa</taxon>
        <taxon>Spiralia</taxon>
        <taxon>Lophotrochozoa</taxon>
        <taxon>Platyhelminthes</taxon>
        <taxon>Cestoda</taxon>
        <taxon>Eucestoda</taxon>
        <taxon>Cyclophyllidea</taxon>
        <taxon>Mesocestoididae</taxon>
        <taxon>Mesocestoides</taxon>
    </lineage>
</organism>
<evidence type="ECO:0000313" key="12">
    <source>
        <dbReference type="EMBL" id="VDD77654.1"/>
    </source>
</evidence>
<dbReference type="WBParaSite" id="MCOS_0000365601-mRNA-1">
    <property type="protein sequence ID" value="MCOS_0000365601-mRNA-1"/>
    <property type="gene ID" value="MCOS_0000365601"/>
</dbReference>
<accession>A0A0R3U9Q8</accession>
<evidence type="ECO:0000256" key="5">
    <source>
        <dbReference type="ARBA" id="ARBA00022840"/>
    </source>
</evidence>
<reference evidence="14" key="1">
    <citation type="submission" date="2017-02" db="UniProtKB">
        <authorList>
            <consortium name="WormBaseParasite"/>
        </authorList>
    </citation>
    <scope>IDENTIFICATION</scope>
</reference>
<comment type="similarity">
    <text evidence="9">Belongs to the ubiquitin-conjugating enzyme family.</text>
</comment>
<dbReference type="PROSITE" id="PS50127">
    <property type="entry name" value="UBC_2"/>
    <property type="match status" value="1"/>
</dbReference>
<dbReference type="Pfam" id="PF00179">
    <property type="entry name" value="UQ_con"/>
    <property type="match status" value="1"/>
</dbReference>
<evidence type="ECO:0000256" key="8">
    <source>
        <dbReference type="PROSITE-ProRule" id="PRU10133"/>
    </source>
</evidence>
<dbReference type="STRING" id="53468.A0A0R3U9Q8"/>
<evidence type="ECO:0000313" key="14">
    <source>
        <dbReference type="WBParaSite" id="MCOS_0000365601-mRNA-1"/>
    </source>
</evidence>
<keyword evidence="5 9" id="KW-0067">ATP-binding</keyword>
<evidence type="ECO:0000256" key="3">
    <source>
        <dbReference type="ARBA" id="ARBA00022741"/>
    </source>
</evidence>
<dbReference type="GO" id="GO:0045116">
    <property type="term" value="P:protein neddylation"/>
    <property type="evidence" value="ECO:0007669"/>
    <property type="project" value="UniProtKB-ARBA"/>
</dbReference>
<dbReference type="EC" id="2.3.2.34" evidence="7"/>
<evidence type="ECO:0000313" key="13">
    <source>
        <dbReference type="Proteomes" id="UP000267029"/>
    </source>
</evidence>
<evidence type="ECO:0000259" key="11">
    <source>
        <dbReference type="PROSITE" id="PS50127"/>
    </source>
</evidence>
<dbReference type="SUPFAM" id="SSF54495">
    <property type="entry name" value="UBC-like"/>
    <property type="match status" value="1"/>
</dbReference>
<feature type="active site" description="Glycyl thioester intermediate" evidence="8">
    <location>
        <position position="117"/>
    </location>
</feature>
<dbReference type="PANTHER" id="PTHR24067">
    <property type="entry name" value="UBIQUITIN-CONJUGATING ENZYME E2"/>
    <property type="match status" value="1"/>
</dbReference>
<dbReference type="PROSITE" id="PS00183">
    <property type="entry name" value="UBC_1"/>
    <property type="match status" value="1"/>
</dbReference>
<dbReference type="InterPro" id="IPR050113">
    <property type="entry name" value="Ub_conjugating_enzyme"/>
</dbReference>
<dbReference type="GO" id="GO:0061654">
    <property type="term" value="F:NEDD8 conjugating enzyme activity"/>
    <property type="evidence" value="ECO:0007669"/>
    <property type="project" value="UniProtKB-EC"/>
</dbReference>
<dbReference type="InterPro" id="IPR023313">
    <property type="entry name" value="UBQ-conjugating_AS"/>
</dbReference>
<reference evidence="12 13" key="2">
    <citation type="submission" date="2018-10" db="EMBL/GenBank/DDBJ databases">
        <authorList>
            <consortium name="Pathogen Informatics"/>
        </authorList>
    </citation>
    <scope>NUCLEOTIDE SEQUENCE [LARGE SCALE GENOMIC DNA]</scope>
</reference>
<keyword evidence="4 9" id="KW-0833">Ubl conjugation pathway</keyword>
<dbReference type="CDD" id="cd23794">
    <property type="entry name" value="UBCc_UBE2F_UBE2M"/>
    <property type="match status" value="1"/>
</dbReference>
<sequence length="187" mass="21472">MISLADKIRKRQQGQVSNEPDSASSASIRNASIRDKLLTQELPELKANLTQQCELRYPDPNKLHEFELIVSPKDGFWAKGRFHFSVTVPEGYNHVPPIVKCTTKIWHPNIDEEGRVCLSLLRPSSLDSSGWAPTRKLYEMIWGIESLFSDLCDFSDALNTNAAEQYSRDPEAFRQKARWYVNEFARQ</sequence>
<dbReference type="OrthoDB" id="10249039at2759"/>
<feature type="domain" description="UBC core" evidence="11">
    <location>
        <begin position="33"/>
        <end position="186"/>
    </location>
</feature>
<gene>
    <name evidence="12" type="ORF">MCOS_LOCUS3657</name>
</gene>
<evidence type="ECO:0000256" key="10">
    <source>
        <dbReference type="SAM" id="MobiDB-lite"/>
    </source>
</evidence>
<evidence type="ECO:0000256" key="2">
    <source>
        <dbReference type="ARBA" id="ARBA00022679"/>
    </source>
</evidence>
<keyword evidence="3 9" id="KW-0547">Nucleotide-binding</keyword>
<evidence type="ECO:0000256" key="9">
    <source>
        <dbReference type="RuleBase" id="RU362109"/>
    </source>
</evidence>
<keyword evidence="2" id="KW-0808">Transferase</keyword>
<dbReference type="InterPro" id="IPR016135">
    <property type="entry name" value="UBQ-conjugating_enzyme/RWD"/>
</dbReference>
<protein>
    <recommendedName>
        <fullName evidence="7">E2 NEDD8-conjugating enzyme</fullName>
        <ecNumber evidence="7">2.3.2.34</ecNumber>
    </recommendedName>
</protein>
<evidence type="ECO:0000256" key="1">
    <source>
        <dbReference type="ARBA" id="ARBA00005032"/>
    </source>
</evidence>
<evidence type="ECO:0000256" key="6">
    <source>
        <dbReference type="ARBA" id="ARBA00043698"/>
    </source>
</evidence>
<dbReference type="SMART" id="SM00212">
    <property type="entry name" value="UBCc"/>
    <property type="match status" value="1"/>
</dbReference>